<dbReference type="GO" id="GO:0071972">
    <property type="term" value="F:peptidoglycan L,D-transpeptidase activity"/>
    <property type="evidence" value="ECO:0007669"/>
    <property type="project" value="TreeGrafter"/>
</dbReference>
<accession>A0A9E2NLM4</accession>
<evidence type="ECO:0000256" key="6">
    <source>
        <dbReference type="ARBA" id="ARBA00022960"/>
    </source>
</evidence>
<dbReference type="InterPro" id="IPR005311">
    <property type="entry name" value="PBP_dimer"/>
</dbReference>
<name>A0A9E2NLM4_9FIRM</name>
<dbReference type="Gene3D" id="3.30.1390.30">
    <property type="entry name" value="Penicillin-binding protein 2a, domain 3"/>
    <property type="match status" value="1"/>
</dbReference>
<keyword evidence="5 11" id="KW-0812">Transmembrane</keyword>
<dbReference type="Gene3D" id="3.40.710.10">
    <property type="entry name" value="DD-peptidase/beta-lactamase superfamily"/>
    <property type="match status" value="2"/>
</dbReference>
<evidence type="ECO:0000259" key="13">
    <source>
        <dbReference type="Pfam" id="PF03717"/>
    </source>
</evidence>
<dbReference type="AlphaFoldDB" id="A0A9E2NLM4"/>
<evidence type="ECO:0000313" key="14">
    <source>
        <dbReference type="EMBL" id="MBU3804617.1"/>
    </source>
</evidence>
<feature type="transmembrane region" description="Helical" evidence="11">
    <location>
        <begin position="12"/>
        <end position="32"/>
    </location>
</feature>
<evidence type="ECO:0000256" key="10">
    <source>
        <dbReference type="ARBA" id="ARBA00023316"/>
    </source>
</evidence>
<feature type="domain" description="Penicillin-binding protein transpeptidase" evidence="12">
    <location>
        <begin position="897"/>
        <end position="1043"/>
    </location>
</feature>
<evidence type="ECO:0000256" key="2">
    <source>
        <dbReference type="ARBA" id="ARBA00004236"/>
    </source>
</evidence>
<evidence type="ECO:0000256" key="8">
    <source>
        <dbReference type="ARBA" id="ARBA00022989"/>
    </source>
</evidence>
<evidence type="ECO:0000256" key="11">
    <source>
        <dbReference type="SAM" id="Phobius"/>
    </source>
</evidence>
<sequence>MKKLKKFNIRKLLLDKLVIVTALFGGMFILNIKQFYQLQINSNEEYSEQLQSDVERKVEISASRGSIYDRYGEPLAFNKPIYVLKIDPQVTFSHSDALNDMLIDVVNLLEENGDSAIDPMPISKEAPFVFTEDNQSVRSFITNYVPYNNQEHKEELYNYSAEELMNYLRGEDVFGLNEQMSDNDARKVIAIRLEMRQTTYQKYKLVTIAEDISMKTVSSIEENKKKYTNMKIEVEAERYYTYGKAFGNILGYTRTITESQYEKLKEEGYDQDDRVGQVGIESTMEAELRGDKGYQIIEVDNMGRQVITKEIKAPVKGNDVYLTIDAKLQLAVYEAIEKRLSEAIVQRLRGQGGKNVIKLTGREVLVSMATNNQLDFKQMQEADESQMQKQLYDKINKSYQEALIALEENQKNMPEEERESLSIKQHFANMLNSDEPLITDRELLLAFAEQGSLILETSQIENIWNGNYGSLEALLIDELESGDLKPEQTSIMPFSASAVVVDVNSGETLALVGYPSFDSNVFTQDFNDIYLKLHDGVDSRNLETNRALKTARAPGSTFKMLVGIAGLEEGVISNETVMEDTGFYTKAGEPYPRCWHFTNHGYGHGSVDLVRSLEVSCNYYFYDIPYRLGLKYGAPYGAIDALTHYVEMFGLNQKTGIELEEMSPNVSNPQTEINKQVTKALNGLKNMGVVSQEKVFEEIKQCLDSGFYPSGDSKAVDISGKIDYLSSKEIKSNIDDELKVALSDALDKIYNHMMSGFKKTFNEEIQEYVNKVVAEVLEGESTISLKERTIVALRKLLVENVSSSTRNAIKKALKTIPKEILNQTYYDAYRSIYNRYKSDTDKQGLVNELKSRMNELENGSFEVADDLTDKILIRMIDVYLNDFFKEVDMEWTMGINIRTAIGQGKNAFTPVQIARYIAGLANGKEVYDLKVVNGIQDHKDTNKYVETQNKIFNTLDIKSSNLKSIYEGMKAVVSGSEGSARNEFANCEIQVAGKTGTAEGGKYEDSWFVGFAPYDNPQIAVVTSMYEADGLGTYNTQLARDIFEIYFSRYSQIEEVSHDNLFIE</sequence>
<dbReference type="Proteomes" id="UP000824229">
    <property type="component" value="Unassembled WGS sequence"/>
</dbReference>
<evidence type="ECO:0000256" key="9">
    <source>
        <dbReference type="ARBA" id="ARBA00023136"/>
    </source>
</evidence>
<evidence type="ECO:0000259" key="12">
    <source>
        <dbReference type="Pfam" id="PF00905"/>
    </source>
</evidence>
<reference evidence="14" key="2">
    <citation type="submission" date="2021-04" db="EMBL/GenBank/DDBJ databases">
        <authorList>
            <person name="Gilroy R."/>
        </authorList>
    </citation>
    <scope>NUCLEOTIDE SEQUENCE</scope>
    <source>
        <strain evidence="14">B5-657</strain>
    </source>
</reference>
<dbReference type="GO" id="GO:0005886">
    <property type="term" value="C:plasma membrane"/>
    <property type="evidence" value="ECO:0007669"/>
    <property type="project" value="UniProtKB-SubCell"/>
</dbReference>
<comment type="caution">
    <text evidence="14">The sequence shown here is derived from an EMBL/GenBank/DDBJ whole genome shotgun (WGS) entry which is preliminary data.</text>
</comment>
<dbReference type="GO" id="GO:0008360">
    <property type="term" value="P:regulation of cell shape"/>
    <property type="evidence" value="ECO:0007669"/>
    <property type="project" value="UniProtKB-KW"/>
</dbReference>
<proteinExistence type="inferred from homology"/>
<feature type="domain" description="Penicillin-binding protein dimerisation" evidence="13">
    <location>
        <begin position="60"/>
        <end position="307"/>
    </location>
</feature>
<keyword evidence="4" id="KW-1003">Cell membrane</keyword>
<dbReference type="SUPFAM" id="SSF56519">
    <property type="entry name" value="Penicillin binding protein dimerisation domain"/>
    <property type="match status" value="1"/>
</dbReference>
<evidence type="ECO:0000256" key="7">
    <source>
        <dbReference type="ARBA" id="ARBA00022984"/>
    </source>
</evidence>
<dbReference type="Pfam" id="PF00905">
    <property type="entry name" value="Transpeptidase"/>
    <property type="match status" value="2"/>
</dbReference>
<evidence type="ECO:0000256" key="3">
    <source>
        <dbReference type="ARBA" id="ARBA00007171"/>
    </source>
</evidence>
<dbReference type="PANTHER" id="PTHR30627">
    <property type="entry name" value="PEPTIDOGLYCAN D,D-TRANSPEPTIDASE"/>
    <property type="match status" value="1"/>
</dbReference>
<comment type="similarity">
    <text evidence="3">Belongs to the transpeptidase family.</text>
</comment>
<dbReference type="GO" id="GO:0071555">
    <property type="term" value="P:cell wall organization"/>
    <property type="evidence" value="ECO:0007669"/>
    <property type="project" value="UniProtKB-KW"/>
</dbReference>
<evidence type="ECO:0000256" key="1">
    <source>
        <dbReference type="ARBA" id="ARBA00004167"/>
    </source>
</evidence>
<evidence type="ECO:0000313" key="15">
    <source>
        <dbReference type="Proteomes" id="UP000824229"/>
    </source>
</evidence>
<evidence type="ECO:0000256" key="4">
    <source>
        <dbReference type="ARBA" id="ARBA00022475"/>
    </source>
</evidence>
<dbReference type="InterPro" id="IPR012338">
    <property type="entry name" value="Beta-lactam/transpept-like"/>
</dbReference>
<dbReference type="EMBL" id="JAHLFQ010000177">
    <property type="protein sequence ID" value="MBU3804617.1"/>
    <property type="molecule type" value="Genomic_DNA"/>
</dbReference>
<dbReference type="InterPro" id="IPR050515">
    <property type="entry name" value="Beta-lactam/transpept"/>
</dbReference>
<keyword evidence="10" id="KW-0961">Cell wall biogenesis/degradation</keyword>
<dbReference type="GO" id="GO:0008658">
    <property type="term" value="F:penicillin binding"/>
    <property type="evidence" value="ECO:0007669"/>
    <property type="project" value="InterPro"/>
</dbReference>
<evidence type="ECO:0008006" key="16">
    <source>
        <dbReference type="Google" id="ProtNLM"/>
    </source>
</evidence>
<organism evidence="14 15">
    <name type="scientific">Candidatus Cellulosilyticum pullistercoris</name>
    <dbReference type="NCBI Taxonomy" id="2838521"/>
    <lineage>
        <taxon>Bacteria</taxon>
        <taxon>Bacillati</taxon>
        <taxon>Bacillota</taxon>
        <taxon>Clostridia</taxon>
        <taxon>Lachnospirales</taxon>
        <taxon>Cellulosilyticaceae</taxon>
        <taxon>Cellulosilyticum</taxon>
    </lineage>
</organism>
<gene>
    <name evidence="14" type="ORF">H9872_07665</name>
</gene>
<dbReference type="PANTHER" id="PTHR30627:SF2">
    <property type="entry name" value="PEPTIDOGLYCAN D,D-TRANSPEPTIDASE MRDA"/>
    <property type="match status" value="1"/>
</dbReference>
<reference evidence="14" key="1">
    <citation type="journal article" date="2021" name="PeerJ">
        <title>Extensive microbial diversity within the chicken gut microbiome revealed by metagenomics and culture.</title>
        <authorList>
            <person name="Gilroy R."/>
            <person name="Ravi A."/>
            <person name="Getino M."/>
            <person name="Pursley I."/>
            <person name="Horton D.L."/>
            <person name="Alikhan N.F."/>
            <person name="Baker D."/>
            <person name="Gharbi K."/>
            <person name="Hall N."/>
            <person name="Watson M."/>
            <person name="Adriaenssens E.M."/>
            <person name="Foster-Nyarko E."/>
            <person name="Jarju S."/>
            <person name="Secka A."/>
            <person name="Antonio M."/>
            <person name="Oren A."/>
            <person name="Chaudhuri R.R."/>
            <person name="La Ragione R."/>
            <person name="Hildebrand F."/>
            <person name="Pallen M.J."/>
        </authorList>
    </citation>
    <scope>NUCLEOTIDE SEQUENCE</scope>
    <source>
        <strain evidence="14">B5-657</strain>
    </source>
</reference>
<dbReference type="Gene3D" id="3.90.1310.10">
    <property type="entry name" value="Penicillin-binding protein 2a (Domain 2)"/>
    <property type="match status" value="2"/>
</dbReference>
<dbReference type="Pfam" id="PF03717">
    <property type="entry name" value="PBP_dimer"/>
    <property type="match status" value="1"/>
</dbReference>
<keyword evidence="9 11" id="KW-0472">Membrane</keyword>
<keyword evidence="6" id="KW-0133">Cell shape</keyword>
<keyword evidence="7" id="KW-0573">Peptidoglycan synthesis</keyword>
<dbReference type="GO" id="GO:0009252">
    <property type="term" value="P:peptidoglycan biosynthetic process"/>
    <property type="evidence" value="ECO:0007669"/>
    <property type="project" value="UniProtKB-KW"/>
</dbReference>
<protein>
    <recommendedName>
        <fullName evidence="16">Penicillin-binding protein</fullName>
    </recommendedName>
</protein>
<dbReference type="InterPro" id="IPR001460">
    <property type="entry name" value="PCN-bd_Tpept"/>
</dbReference>
<keyword evidence="8 11" id="KW-1133">Transmembrane helix</keyword>
<feature type="domain" description="Penicillin-binding protein transpeptidase" evidence="12">
    <location>
        <begin position="497"/>
        <end position="675"/>
    </location>
</feature>
<comment type="subcellular location">
    <subcellularLocation>
        <location evidence="2">Cell membrane</location>
    </subcellularLocation>
    <subcellularLocation>
        <location evidence="1">Membrane</location>
        <topology evidence="1">Single-pass membrane protein</topology>
    </subcellularLocation>
</comment>
<dbReference type="SUPFAM" id="SSF56601">
    <property type="entry name" value="beta-lactamase/transpeptidase-like"/>
    <property type="match status" value="2"/>
</dbReference>
<evidence type="ECO:0000256" key="5">
    <source>
        <dbReference type="ARBA" id="ARBA00022692"/>
    </source>
</evidence>
<dbReference type="InterPro" id="IPR036138">
    <property type="entry name" value="PBP_dimer_sf"/>
</dbReference>